<evidence type="ECO:0000313" key="1">
    <source>
        <dbReference type="EMBL" id="AES69301.1"/>
    </source>
</evidence>
<dbReference type="EMBL" id="CM001219">
    <property type="protein sequence ID" value="AES69301.1"/>
    <property type="molecule type" value="Genomic_DNA"/>
</dbReference>
<gene>
    <name evidence="1" type="ordered locus">MTR_3g027120</name>
</gene>
<dbReference type="EnsemblPlants" id="AES69301">
    <property type="protein sequence ID" value="AES69301"/>
    <property type="gene ID" value="MTR_3g027120"/>
</dbReference>
<proteinExistence type="predicted"/>
<dbReference type="Proteomes" id="UP000002051">
    <property type="component" value="Chromosome 3"/>
</dbReference>
<dbReference type="HOGENOM" id="CLU_2641821_0_0_1"/>
<evidence type="ECO:0000313" key="3">
    <source>
        <dbReference type="Proteomes" id="UP000002051"/>
    </source>
</evidence>
<accession>G7J1S9</accession>
<keyword evidence="3" id="KW-1185">Reference proteome</keyword>
<reference evidence="1 3" key="2">
    <citation type="journal article" date="2014" name="BMC Genomics">
        <title>An improved genome release (version Mt4.0) for the model legume Medicago truncatula.</title>
        <authorList>
            <person name="Tang H."/>
            <person name="Krishnakumar V."/>
            <person name="Bidwell S."/>
            <person name="Rosen B."/>
            <person name="Chan A."/>
            <person name="Zhou S."/>
            <person name="Gentzbittel L."/>
            <person name="Childs K.L."/>
            <person name="Yandell M."/>
            <person name="Gundlach H."/>
            <person name="Mayer K.F."/>
            <person name="Schwartz D.C."/>
            <person name="Town C.D."/>
        </authorList>
    </citation>
    <scope>GENOME REANNOTATION</scope>
    <source>
        <strain evidence="2 3">cv. Jemalong A17</strain>
    </source>
</reference>
<name>G7J1S9_MEDTR</name>
<protein>
    <submittedName>
        <fullName evidence="1 2">Uncharacterized protein</fullName>
    </submittedName>
</protein>
<dbReference type="AlphaFoldDB" id="G7J1S9"/>
<dbReference type="PaxDb" id="3880-AES69301"/>
<organism evidence="1 3">
    <name type="scientific">Medicago truncatula</name>
    <name type="common">Barrel medic</name>
    <name type="synonym">Medicago tribuloides</name>
    <dbReference type="NCBI Taxonomy" id="3880"/>
    <lineage>
        <taxon>Eukaryota</taxon>
        <taxon>Viridiplantae</taxon>
        <taxon>Streptophyta</taxon>
        <taxon>Embryophyta</taxon>
        <taxon>Tracheophyta</taxon>
        <taxon>Spermatophyta</taxon>
        <taxon>Magnoliopsida</taxon>
        <taxon>eudicotyledons</taxon>
        <taxon>Gunneridae</taxon>
        <taxon>Pentapetalae</taxon>
        <taxon>rosids</taxon>
        <taxon>fabids</taxon>
        <taxon>Fabales</taxon>
        <taxon>Fabaceae</taxon>
        <taxon>Papilionoideae</taxon>
        <taxon>50 kb inversion clade</taxon>
        <taxon>NPAAA clade</taxon>
        <taxon>Hologalegina</taxon>
        <taxon>IRL clade</taxon>
        <taxon>Trifolieae</taxon>
        <taxon>Medicago</taxon>
    </lineage>
</organism>
<reference evidence="2" key="3">
    <citation type="submission" date="2015-04" db="UniProtKB">
        <authorList>
            <consortium name="EnsemblPlants"/>
        </authorList>
    </citation>
    <scope>IDENTIFICATION</scope>
    <source>
        <strain evidence="2">cv. Jemalong A17</strain>
    </source>
</reference>
<reference evidence="1 3" key="1">
    <citation type="journal article" date="2011" name="Nature">
        <title>The Medicago genome provides insight into the evolution of rhizobial symbioses.</title>
        <authorList>
            <person name="Young N.D."/>
            <person name="Debelle F."/>
            <person name="Oldroyd G.E."/>
            <person name="Geurts R."/>
            <person name="Cannon S.B."/>
            <person name="Udvardi M.K."/>
            <person name="Benedito V.A."/>
            <person name="Mayer K.F."/>
            <person name="Gouzy J."/>
            <person name="Schoof H."/>
            <person name="Van de Peer Y."/>
            <person name="Proost S."/>
            <person name="Cook D.R."/>
            <person name="Meyers B.C."/>
            <person name="Spannagl M."/>
            <person name="Cheung F."/>
            <person name="De Mita S."/>
            <person name="Krishnakumar V."/>
            <person name="Gundlach H."/>
            <person name="Zhou S."/>
            <person name="Mudge J."/>
            <person name="Bharti A.K."/>
            <person name="Murray J.D."/>
            <person name="Naoumkina M.A."/>
            <person name="Rosen B."/>
            <person name="Silverstein K.A."/>
            <person name="Tang H."/>
            <person name="Rombauts S."/>
            <person name="Zhao P.X."/>
            <person name="Zhou P."/>
            <person name="Barbe V."/>
            <person name="Bardou P."/>
            <person name="Bechner M."/>
            <person name="Bellec A."/>
            <person name="Berger A."/>
            <person name="Berges H."/>
            <person name="Bidwell S."/>
            <person name="Bisseling T."/>
            <person name="Choisne N."/>
            <person name="Couloux A."/>
            <person name="Denny R."/>
            <person name="Deshpande S."/>
            <person name="Dai X."/>
            <person name="Doyle J.J."/>
            <person name="Dudez A.M."/>
            <person name="Farmer A.D."/>
            <person name="Fouteau S."/>
            <person name="Franken C."/>
            <person name="Gibelin C."/>
            <person name="Gish J."/>
            <person name="Goldstein S."/>
            <person name="Gonzalez A.J."/>
            <person name="Green P.J."/>
            <person name="Hallab A."/>
            <person name="Hartog M."/>
            <person name="Hua A."/>
            <person name="Humphray S.J."/>
            <person name="Jeong D.H."/>
            <person name="Jing Y."/>
            <person name="Jocker A."/>
            <person name="Kenton S.M."/>
            <person name="Kim D.J."/>
            <person name="Klee K."/>
            <person name="Lai H."/>
            <person name="Lang C."/>
            <person name="Lin S."/>
            <person name="Macmil S.L."/>
            <person name="Magdelenat G."/>
            <person name="Matthews L."/>
            <person name="McCorrison J."/>
            <person name="Monaghan E.L."/>
            <person name="Mun J.H."/>
            <person name="Najar F.Z."/>
            <person name="Nicholson C."/>
            <person name="Noirot C."/>
            <person name="O'Bleness M."/>
            <person name="Paule C.R."/>
            <person name="Poulain J."/>
            <person name="Prion F."/>
            <person name="Qin B."/>
            <person name="Qu C."/>
            <person name="Retzel E.F."/>
            <person name="Riddle C."/>
            <person name="Sallet E."/>
            <person name="Samain S."/>
            <person name="Samson N."/>
            <person name="Sanders I."/>
            <person name="Saurat O."/>
            <person name="Scarpelli C."/>
            <person name="Schiex T."/>
            <person name="Segurens B."/>
            <person name="Severin A.J."/>
            <person name="Sherrier D.J."/>
            <person name="Shi R."/>
            <person name="Sims S."/>
            <person name="Singer S.R."/>
            <person name="Sinharoy S."/>
            <person name="Sterck L."/>
            <person name="Viollet A."/>
            <person name="Wang B.B."/>
            <person name="Wang K."/>
            <person name="Wang M."/>
            <person name="Wang X."/>
            <person name="Warfsmann J."/>
            <person name="Weissenbach J."/>
            <person name="White D.D."/>
            <person name="White J.D."/>
            <person name="Wiley G.B."/>
            <person name="Wincker P."/>
            <person name="Xing Y."/>
            <person name="Yang L."/>
            <person name="Yao Z."/>
            <person name="Ying F."/>
            <person name="Zhai J."/>
            <person name="Zhou L."/>
            <person name="Zuber A."/>
            <person name="Denarie J."/>
            <person name="Dixon R.A."/>
            <person name="May G.D."/>
            <person name="Schwartz D.C."/>
            <person name="Rogers J."/>
            <person name="Quetier F."/>
            <person name="Town C.D."/>
            <person name="Roe B.A."/>
        </authorList>
    </citation>
    <scope>NUCLEOTIDE SEQUENCE [LARGE SCALE GENOMIC DNA]</scope>
    <source>
        <strain evidence="1">A17</strain>
        <strain evidence="2 3">cv. Jemalong A17</strain>
    </source>
</reference>
<sequence>MNCKRLATYKDDFETKKDTGTICKNTRNYRDGLPAPWGSKQLNGDVSLQDMGLKFFFFYSPVLLLPQKKKSLFSFLL</sequence>
<evidence type="ECO:0000313" key="2">
    <source>
        <dbReference type="EnsemblPlants" id="AES69301"/>
    </source>
</evidence>